<evidence type="ECO:0000313" key="1">
    <source>
        <dbReference type="EMBL" id="KAF9642745.1"/>
    </source>
</evidence>
<dbReference type="Proteomes" id="UP000886501">
    <property type="component" value="Unassembled WGS sequence"/>
</dbReference>
<proteinExistence type="predicted"/>
<keyword evidence="2" id="KW-1185">Reference proteome</keyword>
<evidence type="ECO:0000313" key="2">
    <source>
        <dbReference type="Proteomes" id="UP000886501"/>
    </source>
</evidence>
<organism evidence="1 2">
    <name type="scientific">Thelephora ganbajun</name>
    <name type="common">Ganba fungus</name>
    <dbReference type="NCBI Taxonomy" id="370292"/>
    <lineage>
        <taxon>Eukaryota</taxon>
        <taxon>Fungi</taxon>
        <taxon>Dikarya</taxon>
        <taxon>Basidiomycota</taxon>
        <taxon>Agaricomycotina</taxon>
        <taxon>Agaricomycetes</taxon>
        <taxon>Thelephorales</taxon>
        <taxon>Thelephoraceae</taxon>
        <taxon>Thelephora</taxon>
    </lineage>
</organism>
<accession>A0ACB6YZ74</accession>
<name>A0ACB6YZ74_THEGA</name>
<reference evidence="1" key="2">
    <citation type="journal article" date="2020" name="Nat. Commun.">
        <title>Large-scale genome sequencing of mycorrhizal fungi provides insights into the early evolution of symbiotic traits.</title>
        <authorList>
            <person name="Miyauchi S."/>
            <person name="Kiss E."/>
            <person name="Kuo A."/>
            <person name="Drula E."/>
            <person name="Kohler A."/>
            <person name="Sanchez-Garcia M."/>
            <person name="Morin E."/>
            <person name="Andreopoulos B."/>
            <person name="Barry K.W."/>
            <person name="Bonito G."/>
            <person name="Buee M."/>
            <person name="Carver A."/>
            <person name="Chen C."/>
            <person name="Cichocki N."/>
            <person name="Clum A."/>
            <person name="Culley D."/>
            <person name="Crous P.W."/>
            <person name="Fauchery L."/>
            <person name="Girlanda M."/>
            <person name="Hayes R.D."/>
            <person name="Keri Z."/>
            <person name="LaButti K."/>
            <person name="Lipzen A."/>
            <person name="Lombard V."/>
            <person name="Magnuson J."/>
            <person name="Maillard F."/>
            <person name="Murat C."/>
            <person name="Nolan M."/>
            <person name="Ohm R.A."/>
            <person name="Pangilinan J."/>
            <person name="Pereira M.F."/>
            <person name="Perotto S."/>
            <person name="Peter M."/>
            <person name="Pfister S."/>
            <person name="Riley R."/>
            <person name="Sitrit Y."/>
            <person name="Stielow J.B."/>
            <person name="Szollosi G."/>
            <person name="Zifcakova L."/>
            <person name="Stursova M."/>
            <person name="Spatafora J.W."/>
            <person name="Tedersoo L."/>
            <person name="Vaario L.M."/>
            <person name="Yamada A."/>
            <person name="Yan M."/>
            <person name="Wang P."/>
            <person name="Xu J."/>
            <person name="Bruns T."/>
            <person name="Baldrian P."/>
            <person name="Vilgalys R."/>
            <person name="Dunand C."/>
            <person name="Henrissat B."/>
            <person name="Grigoriev I.V."/>
            <person name="Hibbett D."/>
            <person name="Nagy L.G."/>
            <person name="Martin F.M."/>
        </authorList>
    </citation>
    <scope>NUCLEOTIDE SEQUENCE</scope>
    <source>
        <strain evidence="1">P2</strain>
    </source>
</reference>
<protein>
    <submittedName>
        <fullName evidence="1">Uncharacterized protein</fullName>
    </submittedName>
</protein>
<sequence>MVNQFTVPSSISRGQTAIAYQVPRQRNPCIFKNLSNDNSSQQPVEQYSQTHVYIKPTHPGGSSVKHQGQDTLISQRLQFPKSRHSIHPPVDKRYGIKSPSGRGYHSRSNRKNCQIPASLQSYKKCECDPPIESPPLPMPPEDWVSYLPAGIPFPKKPGGCEIIPQTIEPRPRDRSTIYFTRNGVLGMPLQYMHNLNDMDDGDELVNLGLDPVKSCRITLVIAWPGYKKATYEIFAYTPLYPTAPFVTVYGLRQLTKRELATETLRCIRRWMIEHPWSGEHYEGIPEWKLSGEKSPGVSARLVWLSMISPVGDGRWVTQLQKAPGPT</sequence>
<reference evidence="1" key="1">
    <citation type="submission" date="2019-10" db="EMBL/GenBank/DDBJ databases">
        <authorList>
            <consortium name="DOE Joint Genome Institute"/>
            <person name="Kuo A."/>
            <person name="Miyauchi S."/>
            <person name="Kiss E."/>
            <person name="Drula E."/>
            <person name="Kohler A."/>
            <person name="Sanchez-Garcia M."/>
            <person name="Andreopoulos B."/>
            <person name="Barry K.W."/>
            <person name="Bonito G."/>
            <person name="Buee M."/>
            <person name="Carver A."/>
            <person name="Chen C."/>
            <person name="Cichocki N."/>
            <person name="Clum A."/>
            <person name="Culley D."/>
            <person name="Crous P.W."/>
            <person name="Fauchery L."/>
            <person name="Girlanda M."/>
            <person name="Hayes R."/>
            <person name="Keri Z."/>
            <person name="Labutti K."/>
            <person name="Lipzen A."/>
            <person name="Lombard V."/>
            <person name="Magnuson J."/>
            <person name="Maillard F."/>
            <person name="Morin E."/>
            <person name="Murat C."/>
            <person name="Nolan M."/>
            <person name="Ohm R."/>
            <person name="Pangilinan J."/>
            <person name="Pereira M."/>
            <person name="Perotto S."/>
            <person name="Peter M."/>
            <person name="Riley R."/>
            <person name="Sitrit Y."/>
            <person name="Stielow B."/>
            <person name="Szollosi G."/>
            <person name="Zifcakova L."/>
            <person name="Stursova M."/>
            <person name="Spatafora J.W."/>
            <person name="Tedersoo L."/>
            <person name="Vaario L.-M."/>
            <person name="Yamada A."/>
            <person name="Yan M."/>
            <person name="Wang P."/>
            <person name="Xu J."/>
            <person name="Bruns T."/>
            <person name="Baldrian P."/>
            <person name="Vilgalys R."/>
            <person name="Henrissat B."/>
            <person name="Grigoriev I.V."/>
            <person name="Hibbett D."/>
            <person name="Nagy L.G."/>
            <person name="Martin F.M."/>
        </authorList>
    </citation>
    <scope>NUCLEOTIDE SEQUENCE</scope>
    <source>
        <strain evidence="1">P2</strain>
    </source>
</reference>
<dbReference type="EMBL" id="MU118366">
    <property type="protein sequence ID" value="KAF9642745.1"/>
    <property type="molecule type" value="Genomic_DNA"/>
</dbReference>
<comment type="caution">
    <text evidence="1">The sequence shown here is derived from an EMBL/GenBank/DDBJ whole genome shotgun (WGS) entry which is preliminary data.</text>
</comment>
<gene>
    <name evidence="1" type="ORF">BDM02DRAFT_3192740</name>
</gene>